<gene>
    <name evidence="3" type="ORF">RDWZM_006088</name>
</gene>
<feature type="region of interest" description="Disordered" evidence="1">
    <location>
        <begin position="66"/>
        <end position="157"/>
    </location>
</feature>
<organism evidence="3 4">
    <name type="scientific">Blomia tropicalis</name>
    <name type="common">Mite</name>
    <dbReference type="NCBI Taxonomy" id="40697"/>
    <lineage>
        <taxon>Eukaryota</taxon>
        <taxon>Metazoa</taxon>
        <taxon>Ecdysozoa</taxon>
        <taxon>Arthropoda</taxon>
        <taxon>Chelicerata</taxon>
        <taxon>Arachnida</taxon>
        <taxon>Acari</taxon>
        <taxon>Acariformes</taxon>
        <taxon>Sarcoptiformes</taxon>
        <taxon>Astigmata</taxon>
        <taxon>Glycyphagoidea</taxon>
        <taxon>Echimyopodidae</taxon>
        <taxon>Blomia</taxon>
    </lineage>
</organism>
<evidence type="ECO:0000313" key="4">
    <source>
        <dbReference type="Proteomes" id="UP001142055"/>
    </source>
</evidence>
<feature type="transmembrane region" description="Helical" evidence="2">
    <location>
        <begin position="12"/>
        <end position="31"/>
    </location>
</feature>
<name>A0A9Q0M6E3_BLOTA</name>
<keyword evidence="4" id="KW-1185">Reference proteome</keyword>
<keyword evidence="2" id="KW-0812">Transmembrane</keyword>
<keyword evidence="2" id="KW-1133">Transmembrane helix</keyword>
<feature type="compositionally biased region" description="Polar residues" evidence="1">
    <location>
        <begin position="69"/>
        <end position="80"/>
    </location>
</feature>
<evidence type="ECO:0000256" key="2">
    <source>
        <dbReference type="SAM" id="Phobius"/>
    </source>
</evidence>
<dbReference type="Proteomes" id="UP001142055">
    <property type="component" value="Chromosome 2"/>
</dbReference>
<keyword evidence="2" id="KW-0472">Membrane</keyword>
<dbReference type="AlphaFoldDB" id="A0A9Q0M6E3"/>
<comment type="caution">
    <text evidence="3">The sequence shown here is derived from an EMBL/GenBank/DDBJ whole genome shotgun (WGS) entry which is preliminary data.</text>
</comment>
<accession>A0A9Q0M6E3</accession>
<feature type="compositionally biased region" description="Polar residues" evidence="1">
    <location>
        <begin position="141"/>
        <end position="155"/>
    </location>
</feature>
<protein>
    <submittedName>
        <fullName evidence="3">Uncharacterized protein</fullName>
    </submittedName>
</protein>
<feature type="compositionally biased region" description="Polar residues" evidence="1">
    <location>
        <begin position="92"/>
        <end position="108"/>
    </location>
</feature>
<sequence length="167" mass="19157">MATYIWDSNFLPISLFCLIVPLLIGLLNLYLICTKIWSQRKVDLNQKYQNEARRISLDKSIRGRKVASGHNSKLHQSIEQFESPRSIRNKRSSTNINKKIGGESQSLKLSHKEGNTAQMSLKQRKMRSIKKEHGSVKNRRQVNISQQQQKTSEPKVSQFLAANLAHS</sequence>
<reference evidence="3" key="1">
    <citation type="submission" date="2022-12" db="EMBL/GenBank/DDBJ databases">
        <title>Genome assemblies of Blomia tropicalis.</title>
        <authorList>
            <person name="Cui Y."/>
        </authorList>
    </citation>
    <scope>NUCLEOTIDE SEQUENCE</scope>
    <source>
        <tissue evidence="3">Adult mites</tissue>
    </source>
</reference>
<dbReference type="EMBL" id="JAPWDV010000002">
    <property type="protein sequence ID" value="KAJ6220276.1"/>
    <property type="molecule type" value="Genomic_DNA"/>
</dbReference>
<proteinExistence type="predicted"/>
<evidence type="ECO:0000256" key="1">
    <source>
        <dbReference type="SAM" id="MobiDB-lite"/>
    </source>
</evidence>
<evidence type="ECO:0000313" key="3">
    <source>
        <dbReference type="EMBL" id="KAJ6220276.1"/>
    </source>
</evidence>